<keyword evidence="2" id="KW-1185">Reference proteome</keyword>
<dbReference type="KEGG" id="drc:G0Q07_04135"/>
<dbReference type="EMBL" id="CP048409">
    <property type="protein sequence ID" value="QIA06974.1"/>
    <property type="molecule type" value="Genomic_DNA"/>
</dbReference>
<proteinExistence type="predicted"/>
<organism evidence="1 2">
    <name type="scientific">Draconibacterium halophilum</name>
    <dbReference type="NCBI Taxonomy" id="2706887"/>
    <lineage>
        <taxon>Bacteria</taxon>
        <taxon>Pseudomonadati</taxon>
        <taxon>Bacteroidota</taxon>
        <taxon>Bacteroidia</taxon>
        <taxon>Marinilabiliales</taxon>
        <taxon>Prolixibacteraceae</taxon>
        <taxon>Draconibacterium</taxon>
    </lineage>
</organism>
<gene>
    <name evidence="1" type="ORF">G0Q07_04135</name>
</gene>
<evidence type="ECO:0000313" key="2">
    <source>
        <dbReference type="Proteomes" id="UP000474630"/>
    </source>
</evidence>
<name>A0A6C0R936_9BACT</name>
<dbReference type="AlphaFoldDB" id="A0A6C0R936"/>
<dbReference type="Proteomes" id="UP000474630">
    <property type="component" value="Chromosome"/>
</dbReference>
<sequence>MHKESLKIVPLEINIGEWGLLEDESELLFIFFQLIRSELFRRIMNSIKVSMELFCGHDELSRGNKEL</sequence>
<accession>A0A6C0R936</accession>
<protein>
    <submittedName>
        <fullName evidence="1">Uncharacterized protein</fullName>
    </submittedName>
</protein>
<reference evidence="1 2" key="1">
    <citation type="submission" date="2020-02" db="EMBL/GenBank/DDBJ databases">
        <title>Genome sequencing for Draconibacterium sp. strain M1.</title>
        <authorList>
            <person name="Park S.-J."/>
        </authorList>
    </citation>
    <scope>NUCLEOTIDE SEQUENCE [LARGE SCALE GENOMIC DNA]</scope>
    <source>
        <strain evidence="1 2">M1</strain>
    </source>
</reference>
<dbReference type="RefSeq" id="WP_163344903.1">
    <property type="nucleotide sequence ID" value="NZ_CP048409.1"/>
</dbReference>
<evidence type="ECO:0000313" key="1">
    <source>
        <dbReference type="EMBL" id="QIA06974.1"/>
    </source>
</evidence>